<name>A0A8J8M6U8_9FIRM</name>
<dbReference type="EMBL" id="CP058561">
    <property type="protein sequence ID" value="QUH27389.1"/>
    <property type="molecule type" value="Genomic_DNA"/>
</dbReference>
<dbReference type="AlphaFoldDB" id="A0A8J8M6U8"/>
<dbReference type="KEGG" id="vgu:HYG85_00015"/>
<dbReference type="Proteomes" id="UP000677305">
    <property type="component" value="Chromosome"/>
</dbReference>
<sequence length="477" mass="55083">MNNILKLLILISLISCMLIGCGETSNKTKTIDGINEQVNNEDGILENNINNQKSNESSVNREDELNNSKEELGNIIKQELDIKNCQVIDEQILKPNRILVELNSYTCTNSVSITSHDYIDNTDNNDILMNEISNEELEQKNINLERLDKDIFDKYTNILSPRLANEGIVFLVRDIANKNIVYIVKQQFNDESLEIIYTFDCDFNDRNSKGNSIYGLGIKTTDENIIYKFRDEVIIYNIEKNNVINHIKYGNMNYDGFDISSDGRLITFSDGNGSLIVSDIMLTNPKIIMKWYTDDEDEMNGSMPRYPSFSISSPNLLIFQLIGYEWSYGDMLYNISKDSFVKLHNNEDGEIQWETSAEWVGENLFMLIGTYDNYTHAFNSNNEKYVDIISHNKFQYDYDTDYGLSNMVIGTPLYNDNNQLVFIDVINKKITSINNIQSDEKYISISQNGEYLITYSNYSNEYQLYKIDVSNNMSNKK</sequence>
<dbReference type="PROSITE" id="PS51257">
    <property type="entry name" value="PROKAR_LIPOPROTEIN"/>
    <property type="match status" value="1"/>
</dbReference>
<evidence type="ECO:0000313" key="2">
    <source>
        <dbReference type="EMBL" id="QUH27389.1"/>
    </source>
</evidence>
<evidence type="ECO:0000313" key="3">
    <source>
        <dbReference type="Proteomes" id="UP000677305"/>
    </source>
</evidence>
<gene>
    <name evidence="2" type="ORF">HYG85_00015</name>
</gene>
<feature type="chain" id="PRO_5039393537" evidence="1">
    <location>
        <begin position="23"/>
        <end position="477"/>
    </location>
</feature>
<accession>A0A8J8M6U8</accession>
<keyword evidence="1" id="KW-0732">Signal</keyword>
<reference evidence="2 3" key="1">
    <citation type="submission" date="2020-07" db="EMBL/GenBank/DDBJ databases">
        <title>Vallitalea guaymasensis genome.</title>
        <authorList>
            <person name="Postec A."/>
        </authorList>
    </citation>
    <scope>NUCLEOTIDE SEQUENCE [LARGE SCALE GENOMIC DNA]</scope>
    <source>
        <strain evidence="2 3">Ra1766G1</strain>
    </source>
</reference>
<dbReference type="RefSeq" id="WP_212691786.1">
    <property type="nucleotide sequence ID" value="NZ_CP058561.1"/>
</dbReference>
<organism evidence="2 3">
    <name type="scientific">Vallitalea guaymasensis</name>
    <dbReference type="NCBI Taxonomy" id="1185412"/>
    <lineage>
        <taxon>Bacteria</taxon>
        <taxon>Bacillati</taxon>
        <taxon>Bacillota</taxon>
        <taxon>Clostridia</taxon>
        <taxon>Lachnospirales</taxon>
        <taxon>Vallitaleaceae</taxon>
        <taxon>Vallitalea</taxon>
    </lineage>
</organism>
<evidence type="ECO:0000256" key="1">
    <source>
        <dbReference type="SAM" id="SignalP"/>
    </source>
</evidence>
<feature type="signal peptide" evidence="1">
    <location>
        <begin position="1"/>
        <end position="22"/>
    </location>
</feature>
<keyword evidence="3" id="KW-1185">Reference proteome</keyword>
<dbReference type="SUPFAM" id="SSF82171">
    <property type="entry name" value="DPP6 N-terminal domain-like"/>
    <property type="match status" value="1"/>
</dbReference>
<proteinExistence type="predicted"/>
<protein>
    <submittedName>
        <fullName evidence="2">Uncharacterized protein</fullName>
    </submittedName>
</protein>